<evidence type="ECO:0000256" key="1">
    <source>
        <dbReference type="SAM" id="MobiDB-lite"/>
    </source>
</evidence>
<dbReference type="AlphaFoldDB" id="A0A941J219"/>
<feature type="region of interest" description="Disordered" evidence="1">
    <location>
        <begin position="1"/>
        <end position="31"/>
    </location>
</feature>
<dbReference type="Proteomes" id="UP000680045">
    <property type="component" value="Unassembled WGS sequence"/>
</dbReference>
<reference evidence="2" key="1">
    <citation type="submission" date="2021-04" db="EMBL/GenBank/DDBJ databases">
        <title>Whole genome sequencing of Enterococci isolates from hospitalized patients.</title>
        <authorList>
            <person name="Ogoti B.M."/>
            <person name="Onyambu F.G."/>
        </authorList>
    </citation>
    <scope>NUCLEOTIDE SEQUENCE</scope>
    <source>
        <strain evidence="2">242</strain>
    </source>
</reference>
<sequence length="50" mass="5544">MEQVCETPAGIASQGETPRASAPRRLPERPRKASAWVEINVQIVQTPKKM</sequence>
<evidence type="ECO:0000313" key="3">
    <source>
        <dbReference type="Proteomes" id="UP000680045"/>
    </source>
</evidence>
<organism evidence="2 3">
    <name type="scientific">Peribacillus frigoritolerans</name>
    <dbReference type="NCBI Taxonomy" id="450367"/>
    <lineage>
        <taxon>Bacteria</taxon>
        <taxon>Bacillati</taxon>
        <taxon>Bacillota</taxon>
        <taxon>Bacilli</taxon>
        <taxon>Bacillales</taxon>
        <taxon>Bacillaceae</taxon>
        <taxon>Peribacillus</taxon>
    </lineage>
</organism>
<protein>
    <submittedName>
        <fullName evidence="2">Uncharacterized protein</fullName>
    </submittedName>
</protein>
<accession>A0A941J219</accession>
<name>A0A941J219_9BACI</name>
<dbReference type="EMBL" id="JAGTPW010000004">
    <property type="protein sequence ID" value="MBR8644073.1"/>
    <property type="molecule type" value="Genomic_DNA"/>
</dbReference>
<evidence type="ECO:0000313" key="2">
    <source>
        <dbReference type="EMBL" id="MBR8644073.1"/>
    </source>
</evidence>
<proteinExistence type="predicted"/>
<gene>
    <name evidence="2" type="ORF">KEH51_03320</name>
</gene>
<comment type="caution">
    <text evidence="2">The sequence shown here is derived from an EMBL/GenBank/DDBJ whole genome shotgun (WGS) entry which is preliminary data.</text>
</comment>